<keyword evidence="10" id="KW-1278">Translocase</keyword>
<proteinExistence type="inferred from homology"/>
<evidence type="ECO:0000256" key="1">
    <source>
        <dbReference type="ARBA" id="ARBA00002579"/>
    </source>
</evidence>
<evidence type="ECO:0000313" key="14">
    <source>
        <dbReference type="EMBL" id="KAF2408889.1"/>
    </source>
</evidence>
<name>A0A1G9VID9_9PSED</name>
<dbReference type="EMBL" id="JXDI01000001">
    <property type="protein sequence ID" value="KAF2408889.1"/>
    <property type="molecule type" value="Genomic_DNA"/>
</dbReference>
<evidence type="ECO:0000256" key="12">
    <source>
        <dbReference type="ARBA" id="ARBA00023136"/>
    </source>
</evidence>
<dbReference type="PROSITE" id="PS00211">
    <property type="entry name" value="ABC_TRANSPORTER_1"/>
    <property type="match status" value="1"/>
</dbReference>
<dbReference type="InterPro" id="IPR003439">
    <property type="entry name" value="ABC_transporter-like_ATP-bd"/>
</dbReference>
<dbReference type="OrthoDB" id="9802264at2"/>
<keyword evidence="7" id="KW-0997">Cell inner membrane</keyword>
<dbReference type="GO" id="GO:0006865">
    <property type="term" value="P:amino acid transport"/>
    <property type="evidence" value="ECO:0007669"/>
    <property type="project" value="UniProtKB-KW"/>
</dbReference>
<dbReference type="SMART" id="SM00930">
    <property type="entry name" value="NIL"/>
    <property type="match status" value="1"/>
</dbReference>
<evidence type="ECO:0000256" key="10">
    <source>
        <dbReference type="ARBA" id="ARBA00022967"/>
    </source>
</evidence>
<dbReference type="FunFam" id="3.40.50.300:FF:000056">
    <property type="entry name" value="Cell division ATP-binding protein FtsE"/>
    <property type="match status" value="1"/>
</dbReference>
<protein>
    <recommendedName>
        <fullName evidence="4">Cell division ATP-binding protein FtsE</fullName>
    </recommendedName>
</protein>
<evidence type="ECO:0000256" key="2">
    <source>
        <dbReference type="ARBA" id="ARBA00004417"/>
    </source>
</evidence>
<dbReference type="GO" id="GO:0005886">
    <property type="term" value="C:plasma membrane"/>
    <property type="evidence" value="ECO:0007669"/>
    <property type="project" value="UniProtKB-SubCell"/>
</dbReference>
<dbReference type="Pfam" id="PF09383">
    <property type="entry name" value="NIL"/>
    <property type="match status" value="1"/>
</dbReference>
<dbReference type="InterPro" id="IPR017871">
    <property type="entry name" value="ABC_transporter-like_CS"/>
</dbReference>
<dbReference type="RefSeq" id="WP_083355929.1">
    <property type="nucleotide sequence ID" value="NZ_JBJGXR010000044.1"/>
</dbReference>
<evidence type="ECO:0000256" key="8">
    <source>
        <dbReference type="ARBA" id="ARBA00022741"/>
    </source>
</evidence>
<evidence type="ECO:0000313" key="15">
    <source>
        <dbReference type="EMBL" id="SDM71982.1"/>
    </source>
</evidence>
<reference evidence="14 17" key="1">
    <citation type="submission" date="2015-01" db="EMBL/GenBank/DDBJ databases">
        <title>Genome Sequence of Pseudomonas antarctica CMS 35.</title>
        <authorList>
            <person name="Voget S."/>
            <person name="Chow J."/>
            <person name="Daniel R."/>
            <person name="Streit W."/>
        </authorList>
    </citation>
    <scope>NUCLEOTIDE SEQUENCE [LARGE SCALE GENOMIC DNA]</scope>
    <source>
        <strain evidence="14 17">CMS 35</strain>
    </source>
</reference>
<dbReference type="Gene3D" id="3.30.70.260">
    <property type="match status" value="1"/>
</dbReference>
<dbReference type="GO" id="GO:0016887">
    <property type="term" value="F:ATP hydrolysis activity"/>
    <property type="evidence" value="ECO:0007669"/>
    <property type="project" value="InterPro"/>
</dbReference>
<keyword evidence="9 15" id="KW-0067">ATP-binding</keyword>
<dbReference type="Proteomes" id="UP000748067">
    <property type="component" value="Unassembled WGS sequence"/>
</dbReference>
<evidence type="ECO:0000256" key="6">
    <source>
        <dbReference type="ARBA" id="ARBA00022475"/>
    </source>
</evidence>
<keyword evidence="8" id="KW-0547">Nucleotide-binding</keyword>
<keyword evidence="14" id="KW-0378">Hydrolase</keyword>
<dbReference type="InterPro" id="IPR027417">
    <property type="entry name" value="P-loop_NTPase"/>
</dbReference>
<keyword evidence="6" id="KW-1003">Cell membrane</keyword>
<dbReference type="PANTHER" id="PTHR43166">
    <property type="entry name" value="AMINO ACID IMPORT ATP-BINDING PROTEIN"/>
    <property type="match status" value="1"/>
</dbReference>
<evidence type="ECO:0000256" key="4">
    <source>
        <dbReference type="ARBA" id="ARBA00020019"/>
    </source>
</evidence>
<comment type="similarity">
    <text evidence="3">Belongs to the ABC transporter superfamily.</text>
</comment>
<dbReference type="InterPro" id="IPR045865">
    <property type="entry name" value="ACT-like_dom_sf"/>
</dbReference>
<feature type="domain" description="ABC transporter" evidence="13">
    <location>
        <begin position="2"/>
        <end position="242"/>
    </location>
</feature>
<dbReference type="SMART" id="SM00382">
    <property type="entry name" value="AAA"/>
    <property type="match status" value="1"/>
</dbReference>
<keyword evidence="12" id="KW-0472">Membrane</keyword>
<dbReference type="SUPFAM" id="SSF52540">
    <property type="entry name" value="P-loop containing nucleoside triphosphate hydrolases"/>
    <property type="match status" value="1"/>
</dbReference>
<organism evidence="15 16">
    <name type="scientific">Pseudomonas antarctica</name>
    <dbReference type="NCBI Taxonomy" id="219572"/>
    <lineage>
        <taxon>Bacteria</taxon>
        <taxon>Pseudomonadati</taxon>
        <taxon>Pseudomonadota</taxon>
        <taxon>Gammaproteobacteria</taxon>
        <taxon>Pseudomonadales</taxon>
        <taxon>Pseudomonadaceae</taxon>
        <taxon>Pseudomonas</taxon>
    </lineage>
</organism>
<keyword evidence="11" id="KW-0029">Amino-acid transport</keyword>
<evidence type="ECO:0000259" key="13">
    <source>
        <dbReference type="PROSITE" id="PS50893"/>
    </source>
</evidence>
<dbReference type="InterPro" id="IPR003593">
    <property type="entry name" value="AAA+_ATPase"/>
</dbReference>
<sequence length="335" mass="36603">MIEFHNVHKTYRVAGKEIPALHPTSLRVENGQVFGLIGHSGAGKSTLLRLINRLEQPSGGQIHVDGEEVTALDANGLRRFRQQVGMIFQHFNLLASKTVADNVALPLTLAGELSRKAIDQRVAELLARVGLSEHAKKYPAQLSGGQKQRVGIARALATKPKILLCDEATSALDPQTTASVLKLLAEINRELKLTIVLITHEMDVIRRVCDQVAVMDAGVIVEQGSVTDVFLHPKHPTTKRFVQEADQVDEGEQHDVFAHVPGRIVRLTFQGESTYAPLLGTVARETGVDYSILAGRIDHIKDTPYGQLTLAITGGDMEAAFARFTAADVHMEVLR</sequence>
<keyword evidence="17" id="KW-1185">Reference proteome</keyword>
<dbReference type="Proteomes" id="UP000182470">
    <property type="component" value="Chromosome I"/>
</dbReference>
<evidence type="ECO:0000256" key="11">
    <source>
        <dbReference type="ARBA" id="ARBA00022970"/>
    </source>
</evidence>
<dbReference type="InterPro" id="IPR050086">
    <property type="entry name" value="MetN_ABC_transporter-like"/>
</dbReference>
<dbReference type="EMBL" id="LT629704">
    <property type="protein sequence ID" value="SDM71982.1"/>
    <property type="molecule type" value="Genomic_DNA"/>
</dbReference>
<dbReference type="InterPro" id="IPR041701">
    <property type="entry name" value="MetN_ABC"/>
</dbReference>
<comment type="subcellular location">
    <subcellularLocation>
        <location evidence="2">Cell inner membrane</location>
        <topology evidence="2">Peripheral membrane protein</topology>
    </subcellularLocation>
</comment>
<dbReference type="GO" id="GO:0005524">
    <property type="term" value="F:ATP binding"/>
    <property type="evidence" value="ECO:0007669"/>
    <property type="project" value="UniProtKB-KW"/>
</dbReference>
<dbReference type="AlphaFoldDB" id="A0A1G9VID9"/>
<dbReference type="InterPro" id="IPR018449">
    <property type="entry name" value="NIL_domain"/>
</dbReference>
<dbReference type="SUPFAM" id="SSF55021">
    <property type="entry name" value="ACT-like"/>
    <property type="match status" value="1"/>
</dbReference>
<evidence type="ECO:0000256" key="9">
    <source>
        <dbReference type="ARBA" id="ARBA00022840"/>
    </source>
</evidence>
<comment type="function">
    <text evidence="1">Part of the ABC transporter FtsEX involved in cellular division. Important for assembly or stability of the septal ring.</text>
</comment>
<dbReference type="CDD" id="cd03258">
    <property type="entry name" value="ABC_MetN_methionine_transporter"/>
    <property type="match status" value="1"/>
</dbReference>
<evidence type="ECO:0000256" key="3">
    <source>
        <dbReference type="ARBA" id="ARBA00005417"/>
    </source>
</evidence>
<reference evidence="15 16" key="2">
    <citation type="submission" date="2016-10" db="EMBL/GenBank/DDBJ databases">
        <authorList>
            <person name="de Groot N.N."/>
        </authorList>
    </citation>
    <scope>NUCLEOTIDE SEQUENCE [LARGE SCALE GENOMIC DNA]</scope>
    <source>
        <strain evidence="15 16">BS2772</strain>
    </source>
</reference>
<keyword evidence="5" id="KW-0813">Transport</keyword>
<gene>
    <name evidence="14" type="primary">metN_2</name>
    <name evidence="14" type="ORF">PSAN_12940</name>
    <name evidence="15" type="ORF">SAMN04490179_0633</name>
</gene>
<dbReference type="PROSITE" id="PS50893">
    <property type="entry name" value="ABC_TRANSPORTER_2"/>
    <property type="match status" value="1"/>
</dbReference>
<dbReference type="PANTHER" id="PTHR43166:SF30">
    <property type="entry name" value="METHIONINE IMPORT ATP-BINDING PROTEIN METN"/>
    <property type="match status" value="1"/>
</dbReference>
<evidence type="ECO:0000256" key="5">
    <source>
        <dbReference type="ARBA" id="ARBA00022448"/>
    </source>
</evidence>
<dbReference type="Gene3D" id="3.40.50.300">
    <property type="entry name" value="P-loop containing nucleotide triphosphate hydrolases"/>
    <property type="match status" value="1"/>
</dbReference>
<dbReference type="Pfam" id="PF00005">
    <property type="entry name" value="ABC_tran"/>
    <property type="match status" value="1"/>
</dbReference>
<evidence type="ECO:0000313" key="16">
    <source>
        <dbReference type="Proteomes" id="UP000182470"/>
    </source>
</evidence>
<evidence type="ECO:0000313" key="17">
    <source>
        <dbReference type="Proteomes" id="UP000748067"/>
    </source>
</evidence>
<accession>A0A1G9VID9</accession>
<evidence type="ECO:0000256" key="7">
    <source>
        <dbReference type="ARBA" id="ARBA00022519"/>
    </source>
</evidence>